<dbReference type="STRING" id="870435.A0A0C3NKV6"/>
<reference evidence="2" key="2">
    <citation type="submission" date="2015-01" db="EMBL/GenBank/DDBJ databases">
        <title>Evolutionary Origins and Diversification of the Mycorrhizal Mutualists.</title>
        <authorList>
            <consortium name="DOE Joint Genome Institute"/>
            <consortium name="Mycorrhizal Genomics Consortium"/>
            <person name="Kohler A."/>
            <person name="Kuo A."/>
            <person name="Nagy L.G."/>
            <person name="Floudas D."/>
            <person name="Copeland A."/>
            <person name="Barry K.W."/>
            <person name="Cichocki N."/>
            <person name="Veneault-Fourrey C."/>
            <person name="LaButti K."/>
            <person name="Lindquist E.A."/>
            <person name="Lipzen A."/>
            <person name="Lundell T."/>
            <person name="Morin E."/>
            <person name="Murat C."/>
            <person name="Riley R."/>
            <person name="Ohm R."/>
            <person name="Sun H."/>
            <person name="Tunlid A."/>
            <person name="Henrissat B."/>
            <person name="Grigoriev I.V."/>
            <person name="Hibbett D.S."/>
            <person name="Martin F."/>
        </authorList>
    </citation>
    <scope>NUCLEOTIDE SEQUENCE [LARGE SCALE GENOMIC DNA]</scope>
    <source>
        <strain evidence="2">Marx 270</strain>
    </source>
</reference>
<dbReference type="OrthoDB" id="160374at2759"/>
<dbReference type="HOGENOM" id="CLU_2198015_0_0_1"/>
<accession>A0A0C3NKV6</accession>
<dbReference type="Proteomes" id="UP000054217">
    <property type="component" value="Unassembled WGS sequence"/>
</dbReference>
<keyword evidence="2" id="KW-1185">Reference proteome</keyword>
<reference evidence="1 2" key="1">
    <citation type="submission" date="2014-04" db="EMBL/GenBank/DDBJ databases">
        <authorList>
            <consortium name="DOE Joint Genome Institute"/>
            <person name="Kuo A."/>
            <person name="Kohler A."/>
            <person name="Costa M.D."/>
            <person name="Nagy L.G."/>
            <person name="Floudas D."/>
            <person name="Copeland A."/>
            <person name="Barry K.W."/>
            <person name="Cichocki N."/>
            <person name="Veneault-Fourrey C."/>
            <person name="LaButti K."/>
            <person name="Lindquist E.A."/>
            <person name="Lipzen A."/>
            <person name="Lundell T."/>
            <person name="Morin E."/>
            <person name="Murat C."/>
            <person name="Sun H."/>
            <person name="Tunlid A."/>
            <person name="Henrissat B."/>
            <person name="Grigoriev I.V."/>
            <person name="Hibbett D.S."/>
            <person name="Martin F."/>
            <person name="Nordberg H.P."/>
            <person name="Cantor M.N."/>
            <person name="Hua S.X."/>
        </authorList>
    </citation>
    <scope>NUCLEOTIDE SEQUENCE [LARGE SCALE GENOMIC DNA]</scope>
    <source>
        <strain evidence="1 2">Marx 270</strain>
    </source>
</reference>
<organism evidence="1 2">
    <name type="scientific">Pisolithus tinctorius Marx 270</name>
    <dbReference type="NCBI Taxonomy" id="870435"/>
    <lineage>
        <taxon>Eukaryota</taxon>
        <taxon>Fungi</taxon>
        <taxon>Dikarya</taxon>
        <taxon>Basidiomycota</taxon>
        <taxon>Agaricomycotina</taxon>
        <taxon>Agaricomycetes</taxon>
        <taxon>Agaricomycetidae</taxon>
        <taxon>Boletales</taxon>
        <taxon>Sclerodermatineae</taxon>
        <taxon>Pisolithaceae</taxon>
        <taxon>Pisolithus</taxon>
    </lineage>
</organism>
<protein>
    <submittedName>
        <fullName evidence="1">Uncharacterized protein</fullName>
    </submittedName>
</protein>
<dbReference type="EMBL" id="KN832057">
    <property type="protein sequence ID" value="KIN95928.1"/>
    <property type="molecule type" value="Genomic_DNA"/>
</dbReference>
<evidence type="ECO:0000313" key="2">
    <source>
        <dbReference type="Proteomes" id="UP000054217"/>
    </source>
</evidence>
<dbReference type="InParanoid" id="A0A0C3NKV6"/>
<proteinExistence type="predicted"/>
<dbReference type="AlphaFoldDB" id="A0A0C3NKV6"/>
<gene>
    <name evidence="1" type="ORF">M404DRAFT_293149</name>
</gene>
<name>A0A0C3NKV6_PISTI</name>
<sequence>MGIKLVTRVIRSPLRSRSLPLRCCPDISDSAYLEAIPALYSITVFNTWHQARDALDAQVAEVSGALSVDSFARLLCVIGEGIEDPGLPVGRCKSLIDLEVCINLVFGL</sequence>
<evidence type="ECO:0000313" key="1">
    <source>
        <dbReference type="EMBL" id="KIN95928.1"/>
    </source>
</evidence>